<evidence type="ECO:0000313" key="2">
    <source>
        <dbReference type="Proteomes" id="UP000308600"/>
    </source>
</evidence>
<sequence>MKGGSSQGNVDADGSSPTSDRRSPAVKVTYLGRQKKKRQLSDTFLMVPPSDADSVSAPQSQVSKEPNGVKNKGVGSNDGQEGNDPDTKAEPKVPPKIDFKLPGPSPKRDTGDGDRAKRSPTATRSEKKTIHSRSASMASLTRGNSSRGSIASPSSAQKPVSPRSHRSMDPPKLTLRKSTPRTYAEVDDDDEEDEEDDEEDDEEEEEDDGASVVDSISSNKIIRRTEAERKQYFQNEPDVGRLEDHRAHCKRCKHWVNLGKTRKYMVRPWEIHRGKCDQLPRRASSDAVMSPGANTAADESDDAASTTILSKPTFSKRKGPTAESARKAILESDEYVEDFEPDEAKCRKCGKWIVLSKKTTYTLNNWYRHRKGCIEGLTTNPVKKTQSDRVASAKRKMKIVNDARAKSFGIRHVACGKCGMNVILEGEGDYNLTSWEAHKAQCSPSNQATPAPGVLDPVAGTSQANSISFPSGATRAPPSVSSTDGGTAIASEISSPSGSGLKRPRVEGDSELPRDDPDARPQIRPRTETYEPPKKEAPSSLGWFLLPFKAFVRGFRESLKGGDPSPST</sequence>
<evidence type="ECO:0000313" key="1">
    <source>
        <dbReference type="EMBL" id="TFK64100.1"/>
    </source>
</evidence>
<protein>
    <submittedName>
        <fullName evidence="1">Uncharacterized protein</fullName>
    </submittedName>
</protein>
<name>A0ACD3AF91_9AGAR</name>
<accession>A0ACD3AF91</accession>
<keyword evidence="2" id="KW-1185">Reference proteome</keyword>
<dbReference type="Proteomes" id="UP000308600">
    <property type="component" value="Unassembled WGS sequence"/>
</dbReference>
<gene>
    <name evidence="1" type="ORF">BDN72DRAFT_963443</name>
</gene>
<dbReference type="EMBL" id="ML208489">
    <property type="protein sequence ID" value="TFK64100.1"/>
    <property type="molecule type" value="Genomic_DNA"/>
</dbReference>
<proteinExistence type="predicted"/>
<organism evidence="1 2">
    <name type="scientific">Pluteus cervinus</name>
    <dbReference type="NCBI Taxonomy" id="181527"/>
    <lineage>
        <taxon>Eukaryota</taxon>
        <taxon>Fungi</taxon>
        <taxon>Dikarya</taxon>
        <taxon>Basidiomycota</taxon>
        <taxon>Agaricomycotina</taxon>
        <taxon>Agaricomycetes</taxon>
        <taxon>Agaricomycetidae</taxon>
        <taxon>Agaricales</taxon>
        <taxon>Pluteineae</taxon>
        <taxon>Pluteaceae</taxon>
        <taxon>Pluteus</taxon>
    </lineage>
</organism>
<reference evidence="1 2" key="1">
    <citation type="journal article" date="2019" name="Nat. Ecol. Evol.">
        <title>Megaphylogeny resolves global patterns of mushroom evolution.</title>
        <authorList>
            <person name="Varga T."/>
            <person name="Krizsan K."/>
            <person name="Foldi C."/>
            <person name="Dima B."/>
            <person name="Sanchez-Garcia M."/>
            <person name="Sanchez-Ramirez S."/>
            <person name="Szollosi G.J."/>
            <person name="Szarkandi J.G."/>
            <person name="Papp V."/>
            <person name="Albert L."/>
            <person name="Andreopoulos W."/>
            <person name="Angelini C."/>
            <person name="Antonin V."/>
            <person name="Barry K.W."/>
            <person name="Bougher N.L."/>
            <person name="Buchanan P."/>
            <person name="Buyck B."/>
            <person name="Bense V."/>
            <person name="Catcheside P."/>
            <person name="Chovatia M."/>
            <person name="Cooper J."/>
            <person name="Damon W."/>
            <person name="Desjardin D."/>
            <person name="Finy P."/>
            <person name="Geml J."/>
            <person name="Haridas S."/>
            <person name="Hughes K."/>
            <person name="Justo A."/>
            <person name="Karasinski D."/>
            <person name="Kautmanova I."/>
            <person name="Kiss B."/>
            <person name="Kocsube S."/>
            <person name="Kotiranta H."/>
            <person name="LaButti K.M."/>
            <person name="Lechner B.E."/>
            <person name="Liimatainen K."/>
            <person name="Lipzen A."/>
            <person name="Lukacs Z."/>
            <person name="Mihaltcheva S."/>
            <person name="Morgado L.N."/>
            <person name="Niskanen T."/>
            <person name="Noordeloos M.E."/>
            <person name="Ohm R.A."/>
            <person name="Ortiz-Santana B."/>
            <person name="Ovrebo C."/>
            <person name="Racz N."/>
            <person name="Riley R."/>
            <person name="Savchenko A."/>
            <person name="Shiryaev A."/>
            <person name="Soop K."/>
            <person name="Spirin V."/>
            <person name="Szebenyi C."/>
            <person name="Tomsovsky M."/>
            <person name="Tulloss R.E."/>
            <person name="Uehling J."/>
            <person name="Grigoriev I.V."/>
            <person name="Vagvolgyi C."/>
            <person name="Papp T."/>
            <person name="Martin F.M."/>
            <person name="Miettinen O."/>
            <person name="Hibbett D.S."/>
            <person name="Nagy L.G."/>
        </authorList>
    </citation>
    <scope>NUCLEOTIDE SEQUENCE [LARGE SCALE GENOMIC DNA]</scope>
    <source>
        <strain evidence="1 2">NL-1719</strain>
    </source>
</reference>